<feature type="compositionally biased region" description="Basic residues" evidence="2">
    <location>
        <begin position="1426"/>
        <end position="1439"/>
    </location>
</feature>
<feature type="compositionally biased region" description="Low complexity" evidence="2">
    <location>
        <begin position="1490"/>
        <end position="1509"/>
    </location>
</feature>
<feature type="region of interest" description="Disordered" evidence="2">
    <location>
        <begin position="591"/>
        <end position="686"/>
    </location>
</feature>
<sequence>MQPDPEFISGGFRWESSNVKIAADVPPELLEVQQPPARRGQKPVVQGIPVPPLNLKAKGMQQQPALDPWEHAELHQQPGGGSSSRPPGGGAAGVPPLPPSARTGTPPRTPRTPGGGGGGGNTARSGVSGSARGDPQHGPSAGLGTPGSRSGSRGRQRYGAWYLPPKEWANMLGADGAAGAAVAGGSRGGSPRRGADDATGADAGAGLEHLDHRAVELGASYTARVYKGYLAAQGLRPPAALERAGTPTEEQIQARQMEIARAEQLKREQARRNAAEAGLRGAGGGGGSGGGSSRLVLEGIFSGRAAALDTQAAGGGPQSSKNISGARPWPASGSSPRRDIIPVSPPPPPPPPPAAAPATPAAPTPAAVAAQAASASPTDSSQAAARGSATQVAGAFASSTSTDGGGEGPADAAEARPAAASAQPSLGATATGAETEGGEAAAATAAVKAGAFPAAADRPASQESTVTDSSYNNGSDDYYTSAAAAAASIGAGVELSAASLTLSAMVAMTAAVAATAQVPRGSDWVEGIDDVMAPALRDKIRQMLGAQDAMLAHRARMRAYEQERARRLRITGGGGGLTDSDVRALLNMPSRQGRRDAAAAGAGATTMSGQAPDSGAATGTQPLASEPSSPSTLRPLTSCRSPKRVQLFTGSDVADEDGSEQPAEPRSPSAMGGGGRGSRGGGTLLLPKSSSSVFGLAGSRLPAAPSRNAAAARRVALGAALPAQPGVLTPTAVLEQARRRMRALPGNLGDLTALQMLVEKLPNTVRAEHGTDRPRTSVNGPPTARTSPPPCARSASGRYGHVLPPRAASPISSLAARGGGGSAATSSAWGEAVAHAALAGFPSGAAAALLAGTAPGPGGSPPRQARTRAASPLGQRTRSPSPTNLAAASAAAAVNVGVGRSRSSSPPPFSKEPSMAVLLPPAAALPHTLLAPPQPAASRSYGGGGGGGGPGGGGSESEMPLAVQVMMEMVPGGRGAGNDNGGGGYGGLGLSSSMTSLAPLKHMSRSARQLCASDGAAVYSLRASAAGNLAASGGTGGAARARSGDGRRSQPAPPLDAQSLRAAAATVFAPSTPELDAAIQLAADAVLAALGREASDLLAGKARPGQHQGDWTAAWENSGSNRDADAAAVAADAASKLLRGRFQLPPENSLPARLTGAAVTARDGGGAHSFAPGQVAAFVGGADAAPVQTNPPPAPPAVSAALKGVLSNAQLPGLPSDRNYFAISAASSSGRTQAPPPSGPAADLYALGLLPNPSLMRCAMATPAAGSGGGRRKGAGAAGNGGGSGAGSRGGSGGAAARGGPQVLPLQALPAGHKLPPAGFSSSLPASPHLRHYHPHHPHLQPIAVQQHHQQLLLQARSAAGATLSSTADSATFASASWAAPASPSHAPWGLLPAAAAPDLFVPTPASTASVGLIPSPTRQPPSHLLHSHGHHYHHHHHHPPDPAAAAASPAGDNSLSGGDFSQHGQPLPFPIPPGVLAVPASPSFSAASYSYSAPASPAAGTPGSAMSAGHSRSPQPLAFAHTAPHAAPGSPTRRADAAEAAAMAARSRLGRSGPLDLQHMLGVEVPPRILQAR</sequence>
<evidence type="ECO:0000256" key="2">
    <source>
        <dbReference type="SAM" id="MobiDB-lite"/>
    </source>
</evidence>
<feature type="compositionally biased region" description="Polar residues" evidence="2">
    <location>
        <begin position="874"/>
        <end position="884"/>
    </location>
</feature>
<keyword evidence="1" id="KW-0945">Host-virus interaction</keyword>
<feature type="region of interest" description="Disordered" evidence="2">
    <location>
        <begin position="1408"/>
        <end position="1469"/>
    </location>
</feature>
<protein>
    <submittedName>
        <fullName evidence="3">Uncharacterized protein</fullName>
    </submittedName>
</protein>
<feature type="compositionally biased region" description="Gly residues" evidence="2">
    <location>
        <begin position="941"/>
        <end position="955"/>
    </location>
</feature>
<feature type="compositionally biased region" description="Basic and acidic residues" evidence="2">
    <location>
        <begin position="264"/>
        <end position="274"/>
    </location>
</feature>
<feature type="compositionally biased region" description="Low complexity" evidence="2">
    <location>
        <begin position="625"/>
        <end position="638"/>
    </location>
</feature>
<feature type="region of interest" description="Disordered" evidence="2">
    <location>
        <begin position="927"/>
        <end position="958"/>
    </location>
</feature>
<reference evidence="3" key="1">
    <citation type="journal article" date="2020" name="bioRxiv">
        <title>Comparative genomics of Chlamydomonas.</title>
        <authorList>
            <person name="Craig R.J."/>
            <person name="Hasan A.R."/>
            <person name="Ness R.W."/>
            <person name="Keightley P.D."/>
        </authorList>
    </citation>
    <scope>NUCLEOTIDE SEQUENCE</scope>
    <source>
        <strain evidence="3">CCAP 11/173</strain>
    </source>
</reference>
<proteinExistence type="predicted"/>
<feature type="compositionally biased region" description="Low complexity" evidence="2">
    <location>
        <begin position="364"/>
        <end position="385"/>
    </location>
</feature>
<feature type="region of interest" description="Disordered" evidence="2">
    <location>
        <begin position="1490"/>
        <end position="1535"/>
    </location>
</feature>
<accession>A0A835WZ19</accession>
<feature type="compositionally biased region" description="Basic and acidic residues" evidence="2">
    <location>
        <begin position="766"/>
        <end position="775"/>
    </location>
</feature>
<keyword evidence="4" id="KW-1185">Reference proteome</keyword>
<feature type="region of interest" description="Disordered" evidence="2">
    <location>
        <begin position="765"/>
        <end position="804"/>
    </location>
</feature>
<feature type="region of interest" description="Disordered" evidence="2">
    <location>
        <begin position="179"/>
        <end position="204"/>
    </location>
</feature>
<dbReference type="EMBL" id="JAEHOD010000001">
    <property type="protein sequence ID" value="KAG2454890.1"/>
    <property type="molecule type" value="Genomic_DNA"/>
</dbReference>
<feature type="region of interest" description="Disordered" evidence="2">
    <location>
        <begin position="1030"/>
        <end position="1056"/>
    </location>
</feature>
<feature type="compositionally biased region" description="Gly residues" evidence="2">
    <location>
        <begin position="78"/>
        <end position="92"/>
    </location>
</feature>
<feature type="compositionally biased region" description="Gly residues" evidence="2">
    <location>
        <begin position="671"/>
        <end position="683"/>
    </location>
</feature>
<feature type="compositionally biased region" description="Polar residues" evidence="2">
    <location>
        <begin position="776"/>
        <end position="786"/>
    </location>
</feature>
<dbReference type="PANTHER" id="PTHR13037">
    <property type="entry name" value="FORMIN"/>
    <property type="match status" value="1"/>
</dbReference>
<feature type="compositionally biased region" description="Gly residues" evidence="2">
    <location>
        <begin position="280"/>
        <end position="292"/>
    </location>
</feature>
<feature type="region of interest" description="Disordered" evidence="2">
    <location>
        <begin position="308"/>
        <end position="439"/>
    </location>
</feature>
<feature type="region of interest" description="Disordered" evidence="2">
    <location>
        <begin position="1264"/>
        <end position="1336"/>
    </location>
</feature>
<feature type="region of interest" description="Disordered" evidence="2">
    <location>
        <begin position="33"/>
        <end position="158"/>
    </location>
</feature>
<feature type="compositionally biased region" description="Gly residues" evidence="2">
    <location>
        <begin position="1276"/>
        <end position="1297"/>
    </location>
</feature>
<feature type="region of interest" description="Disordered" evidence="2">
    <location>
        <begin position="852"/>
        <end position="888"/>
    </location>
</feature>
<feature type="compositionally biased region" description="Low complexity" evidence="2">
    <location>
        <begin position="409"/>
        <end position="439"/>
    </location>
</feature>
<gene>
    <name evidence="3" type="ORF">HYH02_000721</name>
</gene>
<feature type="region of interest" description="Disordered" evidence="2">
    <location>
        <begin position="264"/>
        <end position="292"/>
    </location>
</feature>
<dbReference type="PANTHER" id="PTHR13037:SF24">
    <property type="entry name" value="POLYCOMB PROTEIN PCL-RELATED"/>
    <property type="match status" value="1"/>
</dbReference>
<feature type="compositionally biased region" description="Polar residues" evidence="2">
    <location>
        <begin position="605"/>
        <end position="623"/>
    </location>
</feature>
<dbReference type="OrthoDB" id="550985at2759"/>
<name>A0A835WZ19_9CHLO</name>
<evidence type="ECO:0000256" key="1">
    <source>
        <dbReference type="ARBA" id="ARBA00022581"/>
    </source>
</evidence>
<comment type="caution">
    <text evidence="3">The sequence shown here is derived from an EMBL/GenBank/DDBJ whole genome shotgun (WGS) entry which is preliminary data.</text>
</comment>
<evidence type="ECO:0000313" key="4">
    <source>
        <dbReference type="Proteomes" id="UP000613740"/>
    </source>
</evidence>
<organism evidence="3 4">
    <name type="scientific">Chlamydomonas schloesseri</name>
    <dbReference type="NCBI Taxonomy" id="2026947"/>
    <lineage>
        <taxon>Eukaryota</taxon>
        <taxon>Viridiplantae</taxon>
        <taxon>Chlorophyta</taxon>
        <taxon>core chlorophytes</taxon>
        <taxon>Chlorophyceae</taxon>
        <taxon>CS clade</taxon>
        <taxon>Chlamydomonadales</taxon>
        <taxon>Chlamydomonadaceae</taxon>
        <taxon>Chlamydomonas</taxon>
    </lineage>
</organism>
<feature type="compositionally biased region" description="Low complexity" evidence="2">
    <location>
        <begin position="1444"/>
        <end position="1453"/>
    </location>
</feature>
<dbReference type="Proteomes" id="UP000613740">
    <property type="component" value="Unassembled WGS sequence"/>
</dbReference>
<evidence type="ECO:0000313" key="3">
    <source>
        <dbReference type="EMBL" id="KAG2454890.1"/>
    </source>
</evidence>
<feature type="compositionally biased region" description="Pro residues" evidence="2">
    <location>
        <begin position="343"/>
        <end position="363"/>
    </location>
</feature>